<evidence type="ECO:0000313" key="3">
    <source>
        <dbReference type="Proteomes" id="UP000037784"/>
    </source>
</evidence>
<dbReference type="STRING" id="872965.SE16_10555"/>
<dbReference type="EMBL" id="LGKN01000005">
    <property type="protein sequence ID" value="KPL87955.1"/>
    <property type="molecule type" value="Genomic_DNA"/>
</dbReference>
<protein>
    <submittedName>
        <fullName evidence="1">Uncharacterized protein</fullName>
    </submittedName>
</protein>
<dbReference type="AlphaFoldDB" id="A0A0M9UBH6"/>
<organism evidence="1 3">
    <name type="scientific">Ardenticatena maritima</name>
    <dbReference type="NCBI Taxonomy" id="872965"/>
    <lineage>
        <taxon>Bacteria</taxon>
        <taxon>Bacillati</taxon>
        <taxon>Chloroflexota</taxon>
        <taxon>Ardenticatenia</taxon>
        <taxon>Ardenticatenales</taxon>
        <taxon>Ardenticatenaceae</taxon>
        <taxon>Ardenticatena</taxon>
    </lineage>
</organism>
<evidence type="ECO:0000313" key="4">
    <source>
        <dbReference type="Proteomes" id="UP000050502"/>
    </source>
</evidence>
<dbReference type="InParanoid" id="A0A0M9UBH6"/>
<dbReference type="RefSeq" id="WP_054491787.1">
    <property type="nucleotide sequence ID" value="NZ_BBZA01000015.1"/>
</dbReference>
<dbReference type="Pfam" id="PF22742">
    <property type="entry name" value="PspAB"/>
    <property type="match status" value="1"/>
</dbReference>
<gene>
    <name evidence="1" type="ORF">ARMA_0277</name>
    <name evidence="2" type="ORF">SE16_10555</name>
</gene>
<name>A0A0M9UBH6_9CHLR</name>
<dbReference type="InterPro" id="IPR054383">
    <property type="entry name" value="PspAB-like"/>
</dbReference>
<keyword evidence="3" id="KW-1185">Reference proteome</keyword>
<reference evidence="3" key="3">
    <citation type="submission" date="2015-08" db="EMBL/GenBank/DDBJ databases">
        <title>Draft Genome Sequence of a Heterotrophic Facultative Anaerobic Bacterium Ardenticatena maritima Strain 110S.</title>
        <authorList>
            <person name="Kawaichi S."/>
            <person name="Yoshida T."/>
            <person name="Sako Y."/>
            <person name="Nakamura R."/>
        </authorList>
    </citation>
    <scope>NUCLEOTIDE SEQUENCE [LARGE SCALE GENOMIC DNA]</scope>
    <source>
        <strain evidence="3">110S</strain>
    </source>
</reference>
<dbReference type="OrthoDB" id="159886at2"/>
<comment type="caution">
    <text evidence="1">The sequence shown here is derived from an EMBL/GenBank/DDBJ whole genome shotgun (WGS) entry which is preliminary data.</text>
</comment>
<sequence>MERVRAWVNAILGRNVAPAPSQSDRLFALNTAQITMEVSLGLKPTGVAAIVFKALESAQFARLQAEIRDLLKIAARETQTVSHAMKDTYGYWWIVFYDDDFEELVAAMHLVTSSLEDQGFGPSLLAAVFEYVDEEEHKVYMIYNFKRGRFYPFVPTGGKTRDTAREFRIKAVLANELPIEPDTARWYPLWDLPLQRPQQGGGKSAFGNVM</sequence>
<reference evidence="2 4" key="2">
    <citation type="submission" date="2015-07" db="EMBL/GenBank/DDBJ databases">
        <title>Whole genome sequence of Ardenticatena maritima DSM 23922.</title>
        <authorList>
            <person name="Hemp J."/>
            <person name="Ward L.M."/>
            <person name="Pace L.A."/>
            <person name="Fischer W.W."/>
        </authorList>
    </citation>
    <scope>NUCLEOTIDE SEQUENCE [LARGE SCALE GENOMIC DNA]</scope>
    <source>
        <strain evidence="2 4">110S</strain>
    </source>
</reference>
<reference evidence="1 3" key="1">
    <citation type="journal article" date="2015" name="Genome Announc.">
        <title>Draft Genome Sequence of a Heterotrophic Facultative Anaerobic Thermophilic Bacterium, Ardenticatena maritima Strain 110ST.</title>
        <authorList>
            <person name="Kawaichi S."/>
            <person name="Yoshida T."/>
            <person name="Sako Y."/>
            <person name="Nakamura R."/>
        </authorList>
    </citation>
    <scope>NUCLEOTIDE SEQUENCE [LARGE SCALE GENOMIC DNA]</scope>
    <source>
        <strain evidence="1 3">110S</strain>
    </source>
</reference>
<dbReference type="Proteomes" id="UP000037784">
    <property type="component" value="Unassembled WGS sequence"/>
</dbReference>
<evidence type="ECO:0000313" key="2">
    <source>
        <dbReference type="EMBL" id="KPL87955.1"/>
    </source>
</evidence>
<dbReference type="EMBL" id="BBZA01000015">
    <property type="protein sequence ID" value="GAP61854.1"/>
    <property type="molecule type" value="Genomic_DNA"/>
</dbReference>
<proteinExistence type="predicted"/>
<evidence type="ECO:0000313" key="1">
    <source>
        <dbReference type="EMBL" id="GAP61854.1"/>
    </source>
</evidence>
<dbReference type="Proteomes" id="UP000050502">
    <property type="component" value="Unassembled WGS sequence"/>
</dbReference>
<accession>A0A0M9UBH6</accession>